<comment type="subcellular location">
    <subcellularLocation>
        <location evidence="1">Membrane</location>
        <topology evidence="1">Multi-pass membrane protein</topology>
    </subcellularLocation>
</comment>
<evidence type="ECO:0000313" key="8">
    <source>
        <dbReference type="EMBL" id="KAH0535336.1"/>
    </source>
</evidence>
<dbReference type="GO" id="GO:0022857">
    <property type="term" value="F:transmembrane transporter activity"/>
    <property type="evidence" value="ECO:0007669"/>
    <property type="project" value="InterPro"/>
</dbReference>
<evidence type="ECO:0000313" key="9">
    <source>
        <dbReference type="Proteomes" id="UP000826195"/>
    </source>
</evidence>
<keyword evidence="3 6" id="KW-0812">Transmembrane</keyword>
<dbReference type="PANTHER" id="PTHR16172:SF30">
    <property type="entry name" value="SUGAR BABY, ISOFORM C"/>
    <property type="match status" value="1"/>
</dbReference>
<comment type="similarity">
    <text evidence="2">Belongs to the major facilitator superfamily. MFSD6 family.</text>
</comment>
<evidence type="ECO:0000256" key="4">
    <source>
        <dbReference type="ARBA" id="ARBA00022989"/>
    </source>
</evidence>
<keyword evidence="5 6" id="KW-0472">Membrane</keyword>
<dbReference type="SUPFAM" id="SSF103473">
    <property type="entry name" value="MFS general substrate transporter"/>
    <property type="match status" value="1"/>
</dbReference>
<evidence type="ECO:0000256" key="1">
    <source>
        <dbReference type="ARBA" id="ARBA00004141"/>
    </source>
</evidence>
<feature type="transmembrane region" description="Helical" evidence="6">
    <location>
        <begin position="332"/>
        <end position="350"/>
    </location>
</feature>
<dbReference type="PROSITE" id="PS50850">
    <property type="entry name" value="MFS"/>
    <property type="match status" value="1"/>
</dbReference>
<dbReference type="InterPro" id="IPR036259">
    <property type="entry name" value="MFS_trans_sf"/>
</dbReference>
<comment type="caution">
    <text evidence="8">The sequence shown here is derived from an EMBL/GenBank/DDBJ whole genome shotgun (WGS) entry which is preliminary data.</text>
</comment>
<protein>
    <recommendedName>
        <fullName evidence="7">Major facilitator superfamily (MFS) profile domain-containing protein</fullName>
    </recommendedName>
</protein>
<evidence type="ECO:0000256" key="2">
    <source>
        <dbReference type="ARBA" id="ARBA00005241"/>
    </source>
</evidence>
<evidence type="ECO:0000256" key="3">
    <source>
        <dbReference type="ARBA" id="ARBA00022692"/>
    </source>
</evidence>
<dbReference type="InterPro" id="IPR024989">
    <property type="entry name" value="MFS_assoc_dom"/>
</dbReference>
<keyword evidence="4 6" id="KW-1133">Transmembrane helix</keyword>
<dbReference type="PANTHER" id="PTHR16172">
    <property type="entry name" value="MAJOR FACILITATOR SUPERFAMILY DOMAIN-CONTAINING PROTEIN 6-LIKE"/>
    <property type="match status" value="1"/>
</dbReference>
<evidence type="ECO:0000256" key="5">
    <source>
        <dbReference type="ARBA" id="ARBA00023136"/>
    </source>
</evidence>
<feature type="transmembrane region" description="Helical" evidence="6">
    <location>
        <begin position="414"/>
        <end position="433"/>
    </location>
</feature>
<feature type="transmembrane region" description="Helical" evidence="6">
    <location>
        <begin position="40"/>
        <end position="62"/>
    </location>
</feature>
<dbReference type="Gene3D" id="1.20.1250.20">
    <property type="entry name" value="MFS general substrate transporter like domains"/>
    <property type="match status" value="2"/>
</dbReference>
<name>A0AAV7HXZ2_COTGL</name>
<feature type="transmembrane region" description="Helical" evidence="6">
    <location>
        <begin position="260"/>
        <end position="279"/>
    </location>
</feature>
<dbReference type="AlphaFoldDB" id="A0AAV7HXZ2"/>
<sequence length="595" mass="66677">MLEKINKELVPIKAHYFLYNAATGPIIPFLPVIAKQLGFSGFLVGIIYTILPISGLLAKPLFYSIAEKFNLHKIFFLTFQAILAISFFSIYFIPKINHQSIGNVTLACHAETYLHICPYNTSDRFSDEALSQASVSNTTHSSCKLSCQGSSEAFSELCHGWQLNQFCGLVNTNIEPDTKFEFTAGFNIDDNQNIMSCLHVKIKNVTFDDDKPVHPFCDVKDKPMYTQCVANCTDVPEMKKIFNELDGKDTHLTTNYQFHLFLWSCVVSWIGMAVVTSIADSICNDILGNERINEFGKQKLWGYIGFGIFCISTGYLVDLFSRGIPDKDYSCIFYIMLVGMIFDIIVSGTLDKKSVDRTDDDPSVLWELGAVAREGRVLVFIFWCVGAGICTGVVWNFLFWYTEDIATNKDWLKTLQGLLVGVQYFLGELPFNFISARVLKKLGHINVMSLVLIIYAVRFMAYSLITNPWIYLLVELLHGPTLGLCRPTMIAYGDKIAPSGTRATMQGLVGAIFEGIGVSIGSLICGRLMDDYGGMLTFRIFSVGALSWLSIYWMLQLLLRKAKAYPLHQGHSHLASYATPSDAILMTTSQELQTY</sequence>
<dbReference type="GO" id="GO:0016020">
    <property type="term" value="C:membrane"/>
    <property type="evidence" value="ECO:0007669"/>
    <property type="project" value="UniProtKB-SubCell"/>
</dbReference>
<gene>
    <name evidence="8" type="ORF">KQX54_015945</name>
</gene>
<accession>A0AAV7HXZ2</accession>
<feature type="transmembrane region" description="Helical" evidence="6">
    <location>
        <begin position="300"/>
        <end position="320"/>
    </location>
</feature>
<keyword evidence="9" id="KW-1185">Reference proteome</keyword>
<dbReference type="InterPro" id="IPR051717">
    <property type="entry name" value="MFS_MFSD6"/>
</dbReference>
<organism evidence="8 9">
    <name type="scientific">Cotesia glomerata</name>
    <name type="common">Lepidopteran parasitic wasp</name>
    <name type="synonym">Apanteles glomeratus</name>
    <dbReference type="NCBI Taxonomy" id="32391"/>
    <lineage>
        <taxon>Eukaryota</taxon>
        <taxon>Metazoa</taxon>
        <taxon>Ecdysozoa</taxon>
        <taxon>Arthropoda</taxon>
        <taxon>Hexapoda</taxon>
        <taxon>Insecta</taxon>
        <taxon>Pterygota</taxon>
        <taxon>Neoptera</taxon>
        <taxon>Endopterygota</taxon>
        <taxon>Hymenoptera</taxon>
        <taxon>Apocrita</taxon>
        <taxon>Ichneumonoidea</taxon>
        <taxon>Braconidae</taxon>
        <taxon>Microgastrinae</taxon>
        <taxon>Cotesia</taxon>
    </lineage>
</organism>
<reference evidence="8 9" key="1">
    <citation type="journal article" date="2021" name="J. Hered.">
        <title>A chromosome-level genome assembly of the parasitoid wasp, Cotesia glomerata (Hymenoptera: Braconidae).</title>
        <authorList>
            <person name="Pinto B.J."/>
            <person name="Weis J.J."/>
            <person name="Gamble T."/>
            <person name="Ode P.J."/>
            <person name="Paul R."/>
            <person name="Zaspel J.M."/>
        </authorList>
    </citation>
    <scope>NUCLEOTIDE SEQUENCE [LARGE SCALE GENOMIC DNA]</scope>
    <source>
        <strain evidence="8">CgM1</strain>
    </source>
</reference>
<dbReference type="Pfam" id="PF12832">
    <property type="entry name" value="MFS_1_like"/>
    <property type="match status" value="1"/>
</dbReference>
<dbReference type="InterPro" id="IPR020846">
    <property type="entry name" value="MFS_dom"/>
</dbReference>
<feature type="transmembrane region" description="Helical" evidence="6">
    <location>
        <begin position="16"/>
        <end position="34"/>
    </location>
</feature>
<feature type="domain" description="Major facilitator superfamily (MFS) profile" evidence="7">
    <location>
        <begin position="376"/>
        <end position="595"/>
    </location>
</feature>
<dbReference type="EMBL" id="JAHXZJ010002982">
    <property type="protein sequence ID" value="KAH0535336.1"/>
    <property type="molecule type" value="Genomic_DNA"/>
</dbReference>
<evidence type="ECO:0000259" key="7">
    <source>
        <dbReference type="PROSITE" id="PS50850"/>
    </source>
</evidence>
<feature type="transmembrane region" description="Helical" evidence="6">
    <location>
        <begin position="377"/>
        <end position="402"/>
    </location>
</feature>
<proteinExistence type="inferred from homology"/>
<dbReference type="Proteomes" id="UP000826195">
    <property type="component" value="Unassembled WGS sequence"/>
</dbReference>
<feature type="transmembrane region" description="Helical" evidence="6">
    <location>
        <begin position="445"/>
        <end position="463"/>
    </location>
</feature>
<feature type="transmembrane region" description="Helical" evidence="6">
    <location>
        <begin position="74"/>
        <end position="93"/>
    </location>
</feature>
<feature type="transmembrane region" description="Helical" evidence="6">
    <location>
        <begin position="507"/>
        <end position="529"/>
    </location>
</feature>
<evidence type="ECO:0000256" key="6">
    <source>
        <dbReference type="SAM" id="Phobius"/>
    </source>
</evidence>
<feature type="transmembrane region" description="Helical" evidence="6">
    <location>
        <begin position="535"/>
        <end position="555"/>
    </location>
</feature>